<dbReference type="GO" id="GO:0006508">
    <property type="term" value="P:proteolysis"/>
    <property type="evidence" value="ECO:0007669"/>
    <property type="project" value="InterPro"/>
</dbReference>
<evidence type="ECO:0000256" key="2">
    <source>
        <dbReference type="ARBA" id="ARBA00022525"/>
    </source>
</evidence>
<evidence type="ECO:0000313" key="11">
    <source>
        <dbReference type="Proteomes" id="UP000075884"/>
    </source>
</evidence>
<dbReference type="FunFam" id="2.40.10.10:FF:000038">
    <property type="entry name" value="Serine protease"/>
    <property type="match status" value="1"/>
</dbReference>
<dbReference type="PANTHER" id="PTHR24258:SF129">
    <property type="entry name" value="LP15124P-RELATED"/>
    <property type="match status" value="1"/>
</dbReference>
<dbReference type="InterPro" id="IPR043504">
    <property type="entry name" value="Peptidase_S1_PA_chymotrypsin"/>
</dbReference>
<dbReference type="SMART" id="SM00020">
    <property type="entry name" value="Tryp_SPc"/>
    <property type="match status" value="1"/>
</dbReference>
<keyword evidence="11" id="KW-1185">Reference proteome</keyword>
<reference evidence="11" key="1">
    <citation type="submission" date="2013-03" db="EMBL/GenBank/DDBJ databases">
        <title>The Genome Sequence of Anopheles dirus WRAIR2.</title>
        <authorList>
            <consortium name="The Broad Institute Genomics Platform"/>
            <person name="Neafsey D.E."/>
            <person name="Walton C."/>
            <person name="Walker B."/>
            <person name="Young S.K."/>
            <person name="Zeng Q."/>
            <person name="Gargeya S."/>
            <person name="Fitzgerald M."/>
            <person name="Haas B."/>
            <person name="Abouelleil A."/>
            <person name="Allen A.W."/>
            <person name="Alvarado L."/>
            <person name="Arachchi H.M."/>
            <person name="Berlin A.M."/>
            <person name="Chapman S.B."/>
            <person name="Gainer-Dewar J."/>
            <person name="Goldberg J."/>
            <person name="Griggs A."/>
            <person name="Gujja S."/>
            <person name="Hansen M."/>
            <person name="Howarth C."/>
            <person name="Imamovic A."/>
            <person name="Ireland A."/>
            <person name="Larimer J."/>
            <person name="McCowan C."/>
            <person name="Murphy C."/>
            <person name="Pearson M."/>
            <person name="Poon T.W."/>
            <person name="Priest M."/>
            <person name="Roberts A."/>
            <person name="Saif S."/>
            <person name="Shea T."/>
            <person name="Sisk P."/>
            <person name="Sykes S."/>
            <person name="Wortman J."/>
            <person name="Nusbaum C."/>
            <person name="Birren B."/>
        </authorList>
    </citation>
    <scope>NUCLEOTIDE SEQUENCE [LARGE SCALE GENOMIC DNA]</scope>
    <source>
        <strain evidence="11">WRAIR2</strain>
    </source>
</reference>
<dbReference type="GO" id="GO:0004252">
    <property type="term" value="F:serine-type endopeptidase activity"/>
    <property type="evidence" value="ECO:0007669"/>
    <property type="project" value="InterPro"/>
</dbReference>
<dbReference type="InterPro" id="IPR018114">
    <property type="entry name" value="TRYPSIN_HIS"/>
</dbReference>
<evidence type="ECO:0000256" key="4">
    <source>
        <dbReference type="ARBA" id="ARBA00024195"/>
    </source>
</evidence>
<evidence type="ECO:0000256" key="5">
    <source>
        <dbReference type="ARBA" id="ARBA00068096"/>
    </source>
</evidence>
<dbReference type="PROSITE" id="PS50240">
    <property type="entry name" value="TRYPSIN_DOM"/>
    <property type="match status" value="1"/>
</dbReference>
<protein>
    <recommendedName>
        <fullName evidence="5">Phenoloxidase-activating factor 2</fullName>
    </recommendedName>
    <alternativeName>
        <fullName evidence="6">Prophenoloxidase-activating factor II</fullName>
    </alternativeName>
</protein>
<feature type="region of interest" description="Disordered" evidence="7">
    <location>
        <begin position="76"/>
        <end position="372"/>
    </location>
</feature>
<keyword evidence="2" id="KW-0964">Secreted</keyword>
<feature type="signal peptide" evidence="8">
    <location>
        <begin position="1"/>
        <end position="18"/>
    </location>
</feature>
<accession>A0A1Y9H275</accession>
<dbReference type="InterPro" id="IPR041515">
    <property type="entry name" value="PPAF-2-like_Clip"/>
</dbReference>
<dbReference type="VEuPathDB" id="VectorBase:ADIR015765"/>
<comment type="similarity">
    <text evidence="4">Belongs to the peptidase S1 family. CLIP subfamily.</text>
</comment>
<feature type="compositionally biased region" description="Gly residues" evidence="7">
    <location>
        <begin position="241"/>
        <end position="289"/>
    </location>
</feature>
<dbReference type="PANTHER" id="PTHR24258">
    <property type="entry name" value="SERINE PROTEASE-RELATED"/>
    <property type="match status" value="1"/>
</dbReference>
<sequence length="646" mass="67298">MQWRIGLLLGLCLVLVRCADEEVIPCDGGECVKLHLCPNGVLNQYGVSIIDIRFNPDNECEDYLLKCCPIPDIIPDVPPTRKPNPPGGDGTEPGKKDDSKDHGPNHGNDHEQEGHPGNAGGKPDENCPCEPTPKPNVPVEANEIKNNGTKPLNNVKEPNTAPVVGSGPPVPNGGDKPTAAPPSDSQVSEEKNKHNNGGGEFGGADNSHNKPGRPDGSNDGQHGGGGSNGSQGSSEHHGTDGSKGSGESHGTGGPGGAGGAGGVDGPHGTGGPGGPGGAGGVGGPHGTGGPQESHKPHGADGTKGSGESHGTGGTGELGGVGGLHGTGGPNDAHPHPGGHDHGKDGPGSEKPQDKDHAGATTPSPLNVPNKCGKRNMDGVGFRITGGVDGESQYGEFPWMVAILKEEKALEQVINVYQCGGSLIHPSVVLTAAHCVAGKTVDEVKVRLGEWDTQTKNEIYDYQDRNVMHIETHADFNKGSLFNDVALLFLDKPAELMDTVNTICLPPADANFDLSRCFASGWGKDVFGKQGTYQVILKKIELPVMPRTNCQAALRKTRLGYRFLLHKSFICAGGEKGRDTCKGDGGSPLICPIPGSDGHYYQAGMVAWGIGCGEDGLPGVYVNVPMFREWIDHHLRQRDIPDNSYIY</sequence>
<dbReference type="Gene3D" id="2.40.10.10">
    <property type="entry name" value="Trypsin-like serine proteases"/>
    <property type="match status" value="1"/>
</dbReference>
<dbReference type="GO" id="GO:0005576">
    <property type="term" value="C:extracellular region"/>
    <property type="evidence" value="ECO:0007669"/>
    <property type="project" value="UniProtKB-SubCell"/>
</dbReference>
<dbReference type="InterPro" id="IPR001254">
    <property type="entry name" value="Trypsin_dom"/>
</dbReference>
<feature type="compositionally biased region" description="Basic and acidic residues" evidence="7">
    <location>
        <begin position="332"/>
        <end position="357"/>
    </location>
</feature>
<dbReference type="InterPro" id="IPR009003">
    <property type="entry name" value="Peptidase_S1_PA"/>
</dbReference>
<feature type="compositionally biased region" description="Pro residues" evidence="7">
    <location>
        <begin position="76"/>
        <end position="86"/>
    </location>
</feature>
<evidence type="ECO:0000256" key="1">
    <source>
        <dbReference type="ARBA" id="ARBA00004613"/>
    </source>
</evidence>
<dbReference type="Pfam" id="PF18322">
    <property type="entry name" value="CLIP_1"/>
    <property type="match status" value="1"/>
</dbReference>
<feature type="compositionally biased region" description="Gly residues" evidence="7">
    <location>
        <begin position="301"/>
        <end position="328"/>
    </location>
</feature>
<evidence type="ECO:0000256" key="8">
    <source>
        <dbReference type="SAM" id="SignalP"/>
    </source>
</evidence>
<dbReference type="PRINTS" id="PR00722">
    <property type="entry name" value="CHYMOTRYPSIN"/>
</dbReference>
<evidence type="ECO:0000256" key="7">
    <source>
        <dbReference type="SAM" id="MobiDB-lite"/>
    </source>
</evidence>
<comment type="subcellular location">
    <subcellularLocation>
        <location evidence="1">Secreted</location>
    </subcellularLocation>
</comment>
<evidence type="ECO:0000256" key="3">
    <source>
        <dbReference type="ARBA" id="ARBA00023157"/>
    </source>
</evidence>
<reference evidence="10" key="2">
    <citation type="submission" date="2020-05" db="UniProtKB">
        <authorList>
            <consortium name="EnsemblMetazoa"/>
        </authorList>
    </citation>
    <scope>IDENTIFICATION</scope>
    <source>
        <strain evidence="10">WRAIR2</strain>
    </source>
</reference>
<dbReference type="InterPro" id="IPR001314">
    <property type="entry name" value="Peptidase_S1A"/>
</dbReference>
<keyword evidence="3" id="KW-1015">Disulfide bond</keyword>
<dbReference type="CDD" id="cd00190">
    <property type="entry name" value="Tryp_SPc"/>
    <property type="match status" value="1"/>
</dbReference>
<name>A0A1Y9H275_9DIPT</name>
<feature type="compositionally biased region" description="Basic and acidic residues" evidence="7">
    <location>
        <begin position="92"/>
        <end position="114"/>
    </location>
</feature>
<evidence type="ECO:0000259" key="9">
    <source>
        <dbReference type="PROSITE" id="PS50240"/>
    </source>
</evidence>
<evidence type="ECO:0000256" key="6">
    <source>
        <dbReference type="ARBA" id="ARBA00076468"/>
    </source>
</evidence>
<evidence type="ECO:0000313" key="10">
    <source>
        <dbReference type="EnsemblMetazoa" id="ADIR015765-PA"/>
    </source>
</evidence>
<dbReference type="Pfam" id="PF00089">
    <property type="entry name" value="Trypsin"/>
    <property type="match status" value="1"/>
</dbReference>
<feature type="domain" description="Peptidase S1" evidence="9">
    <location>
        <begin position="383"/>
        <end position="635"/>
    </location>
</feature>
<organism evidence="10 11">
    <name type="scientific">Anopheles dirus</name>
    <dbReference type="NCBI Taxonomy" id="7168"/>
    <lineage>
        <taxon>Eukaryota</taxon>
        <taxon>Metazoa</taxon>
        <taxon>Ecdysozoa</taxon>
        <taxon>Arthropoda</taxon>
        <taxon>Hexapoda</taxon>
        <taxon>Insecta</taxon>
        <taxon>Pterygota</taxon>
        <taxon>Neoptera</taxon>
        <taxon>Endopterygota</taxon>
        <taxon>Diptera</taxon>
        <taxon>Nematocera</taxon>
        <taxon>Culicoidea</taxon>
        <taxon>Culicidae</taxon>
        <taxon>Anophelinae</taxon>
        <taxon>Anopheles</taxon>
    </lineage>
</organism>
<feature type="chain" id="PRO_5012464345" description="Phenoloxidase-activating factor 2" evidence="8">
    <location>
        <begin position="19"/>
        <end position="646"/>
    </location>
</feature>
<dbReference type="STRING" id="7168.A0A1Y9H275"/>
<dbReference type="Proteomes" id="UP000075884">
    <property type="component" value="Unassembled WGS sequence"/>
</dbReference>
<dbReference type="EnsemblMetazoa" id="ADIR015765-RA">
    <property type="protein sequence ID" value="ADIR015765-PA"/>
    <property type="gene ID" value="ADIR015765"/>
</dbReference>
<proteinExistence type="inferred from homology"/>
<dbReference type="AlphaFoldDB" id="A0A1Y9H275"/>
<dbReference type="PROSITE" id="PS00134">
    <property type="entry name" value="TRYPSIN_HIS"/>
    <property type="match status" value="1"/>
</dbReference>
<keyword evidence="8" id="KW-0732">Signal</keyword>
<dbReference type="SUPFAM" id="SSF50494">
    <property type="entry name" value="Trypsin-like serine proteases"/>
    <property type="match status" value="1"/>
</dbReference>